<evidence type="ECO:0000313" key="2">
    <source>
        <dbReference type="Proteomes" id="UP000664344"/>
    </source>
</evidence>
<accession>A0ABS3BE24</accession>
<name>A0ABS3BE24_9GAMM</name>
<evidence type="ECO:0000313" key="1">
    <source>
        <dbReference type="EMBL" id="MBN7770085.1"/>
    </source>
</evidence>
<dbReference type="EMBL" id="JAFKDB010000014">
    <property type="protein sequence ID" value="MBN7770085.1"/>
    <property type="molecule type" value="Genomic_DNA"/>
</dbReference>
<keyword evidence="2" id="KW-1185">Reference proteome</keyword>
<dbReference type="PROSITE" id="PS51257">
    <property type="entry name" value="PROKAR_LIPOPROTEIN"/>
    <property type="match status" value="1"/>
</dbReference>
<reference evidence="1 2" key="1">
    <citation type="submission" date="2021-02" db="EMBL/GenBank/DDBJ databases">
        <title>PHA producing bacteria isolated from coastal sediment in Guangdong, Shenzhen.</title>
        <authorList>
            <person name="Zheng W."/>
            <person name="Yu S."/>
            <person name="Huang Y."/>
        </authorList>
    </citation>
    <scope>NUCLEOTIDE SEQUENCE [LARGE SCALE GENOMIC DNA]</scope>
    <source>
        <strain evidence="1 2">TN21-5</strain>
    </source>
</reference>
<evidence type="ECO:0008006" key="3">
    <source>
        <dbReference type="Google" id="ProtNLM"/>
    </source>
</evidence>
<dbReference type="RefSeq" id="WP_206557403.1">
    <property type="nucleotide sequence ID" value="NZ_JAFKDB010000014.1"/>
</dbReference>
<gene>
    <name evidence="1" type="ORF">JYP53_09250</name>
</gene>
<organism evidence="1 2">
    <name type="scientific">Marinobacter daepoensis</name>
    <dbReference type="NCBI Taxonomy" id="262077"/>
    <lineage>
        <taxon>Bacteria</taxon>
        <taxon>Pseudomonadati</taxon>
        <taxon>Pseudomonadota</taxon>
        <taxon>Gammaproteobacteria</taxon>
        <taxon>Pseudomonadales</taxon>
        <taxon>Marinobacteraceae</taxon>
        <taxon>Marinobacter</taxon>
    </lineage>
</organism>
<comment type="caution">
    <text evidence="1">The sequence shown here is derived from an EMBL/GenBank/DDBJ whole genome shotgun (WGS) entry which is preliminary data.</text>
</comment>
<proteinExistence type="predicted"/>
<protein>
    <recommendedName>
        <fullName evidence="3">DUF4136 domain-containing protein</fullName>
    </recommendedName>
</protein>
<dbReference type="Proteomes" id="UP000664344">
    <property type="component" value="Unassembled WGS sequence"/>
</dbReference>
<sequence length="224" mass="24248">MRLCKSTQRLAGATRAPARWAIFCLLAIVLTACASSGTEVKRIESVPGVEKSYQDLLVFAVTKNSDARGIIEQQLTDELVKEGFGGQRISGENGDLPWEDPGSLGNLIFASAEAAGSDGVLVISLERKERETSYIPEQVIYQPEVTSLGPLASTTYMRTVVIPAHTDESLTYVIRSTLYDTGTRAPVWRLYSATVDPGSLRAGARNFSKVLVKALNKTLPQATP</sequence>